<dbReference type="Proteomes" id="UP000248985">
    <property type="component" value="Chromosome 1"/>
</dbReference>
<evidence type="ECO:0000256" key="8">
    <source>
        <dbReference type="ARBA" id="ARBA00022723"/>
    </source>
</evidence>
<keyword evidence="16" id="KW-1185">Reference proteome</keyword>
<dbReference type="PROSITE" id="PS00793">
    <property type="entry name" value="DHPS_2"/>
    <property type="match status" value="1"/>
</dbReference>
<dbReference type="Proteomes" id="UP000000738">
    <property type="component" value="Chromosome"/>
</dbReference>
<dbReference type="GO" id="GO:0046656">
    <property type="term" value="P:folic acid biosynthetic process"/>
    <property type="evidence" value="ECO:0007669"/>
    <property type="project" value="UniProtKB-KW"/>
</dbReference>
<evidence type="ECO:0000256" key="12">
    <source>
        <dbReference type="RuleBase" id="RU361205"/>
    </source>
</evidence>
<keyword evidence="8 12" id="KW-0479">Metal-binding</keyword>
<dbReference type="GO" id="GO:0005829">
    <property type="term" value="C:cytosol"/>
    <property type="evidence" value="ECO:0007669"/>
    <property type="project" value="TreeGrafter"/>
</dbReference>
<dbReference type="PANTHER" id="PTHR20941">
    <property type="entry name" value="FOLATE SYNTHESIS PROTEINS"/>
    <property type="match status" value="1"/>
</dbReference>
<comment type="catalytic activity">
    <reaction evidence="1">
        <text>(7,8-dihydropterin-6-yl)methyl diphosphate + 4-aminobenzoate = 7,8-dihydropteroate + diphosphate</text>
        <dbReference type="Rhea" id="RHEA:19949"/>
        <dbReference type="ChEBI" id="CHEBI:17836"/>
        <dbReference type="ChEBI" id="CHEBI:17839"/>
        <dbReference type="ChEBI" id="CHEBI:33019"/>
        <dbReference type="ChEBI" id="CHEBI:72950"/>
        <dbReference type="EC" id="2.5.1.15"/>
    </reaction>
</comment>
<evidence type="ECO:0000256" key="9">
    <source>
        <dbReference type="ARBA" id="ARBA00022842"/>
    </source>
</evidence>
<sequence>MDESIDAAAREANRALLGRLPADRTLVMGILNVTPDSFSDGGEHATVRAALDHARRMVADGADIVDVGGESTRPGARAVPPAEEQARILPVIEALLAEDVVVSVDTRHTATARAALALGPVIVNDVSGLAHEAEMPALIAASGAPYILMHNRGNPQTMDGLAVYADTVPDVVCELRDVAGRFLAAGVEPAQLIVDPGLGFAKAGEQNWELLRGLEWLRAMGHPVLVAASRKRFLGTLLADDDGAPAPPAARDAATAAISALAAAQGAWGVRVHDVRASADAVRTAAAWVGAHAPPGEPVSEDVLP</sequence>
<feature type="domain" description="Pterin-binding" evidence="13">
    <location>
        <begin position="25"/>
        <end position="283"/>
    </location>
</feature>
<dbReference type="FunFam" id="3.20.20.20:FF:000006">
    <property type="entry name" value="Dihydropteroate synthase"/>
    <property type="match status" value="1"/>
</dbReference>
<evidence type="ECO:0000256" key="7">
    <source>
        <dbReference type="ARBA" id="ARBA00022679"/>
    </source>
</evidence>
<reference evidence="14" key="1">
    <citation type="submission" date="2009-05" db="EMBL/GenBank/DDBJ databases">
        <title>Complete sequence of Micrococcus luteus NCTC 2665.</title>
        <authorList>
            <consortium name="US DOE Joint Genome Institute"/>
            <person name="Lucas S."/>
            <person name="Copeland A."/>
            <person name="Lapidus A."/>
            <person name="Glavina del Rio T."/>
            <person name="Dalin E."/>
            <person name="Tice H."/>
            <person name="Bruce D."/>
            <person name="Goodwin L."/>
            <person name="Pitluck S."/>
            <person name="Lowry S."/>
            <person name="Larimer F."/>
            <person name="Land M."/>
            <person name="Hauser L."/>
            <person name="Kyrpides N."/>
            <person name="Lykidis A."/>
            <person name="Young M."/>
            <person name="Greenblatt C."/>
        </authorList>
    </citation>
    <scope>NUCLEOTIDE SEQUENCE</scope>
    <source>
        <strain evidence="14">NCTC 2665</strain>
    </source>
</reference>
<organism evidence="14 16">
    <name type="scientific">Micrococcus luteus (strain ATCC 4698 / DSM 20030 / JCM 1464 / CCM 169 / CCUG 5858 / IAM 1056 / NBRC 3333 / NCIMB 9278 / NCTC 2665 / VKM Ac-2230)</name>
    <name type="common">Micrococcus lysodeikticus</name>
    <dbReference type="NCBI Taxonomy" id="465515"/>
    <lineage>
        <taxon>Bacteria</taxon>
        <taxon>Bacillati</taxon>
        <taxon>Actinomycetota</taxon>
        <taxon>Actinomycetes</taxon>
        <taxon>Micrococcales</taxon>
        <taxon>Micrococcaceae</taxon>
        <taxon>Micrococcus</taxon>
    </lineage>
</organism>
<dbReference type="PANTHER" id="PTHR20941:SF1">
    <property type="entry name" value="FOLIC ACID SYNTHESIS PROTEIN FOL1"/>
    <property type="match status" value="1"/>
</dbReference>
<dbReference type="PATRIC" id="fig|465515.4.peg.104"/>
<dbReference type="PROSITE" id="PS50972">
    <property type="entry name" value="PTERIN_BINDING"/>
    <property type="match status" value="1"/>
</dbReference>
<accession>C5C889</accession>
<keyword evidence="9 12" id="KW-0460">Magnesium</keyword>
<evidence type="ECO:0000313" key="17">
    <source>
        <dbReference type="Proteomes" id="UP000248985"/>
    </source>
</evidence>
<dbReference type="STRING" id="465515.Mlut_01260"/>
<dbReference type="InterPro" id="IPR006390">
    <property type="entry name" value="DHP_synth_dom"/>
</dbReference>
<comment type="function">
    <text evidence="12">Catalyzes the condensation of para-aminobenzoate (pABA) with 6-hydroxymethyl-7,8-dihydropterin diphosphate (DHPt-PP) to form 7,8-dihydropteroate (H2Pte), the immediate precursor of folate derivatives.</text>
</comment>
<evidence type="ECO:0000313" key="14">
    <source>
        <dbReference type="EMBL" id="ACS29691.1"/>
    </source>
</evidence>
<reference evidence="15 17" key="3">
    <citation type="submission" date="2018-06" db="EMBL/GenBank/DDBJ databases">
        <authorList>
            <consortium name="Pathogen Informatics"/>
            <person name="Doyle S."/>
        </authorList>
    </citation>
    <scope>NUCLEOTIDE SEQUENCE [LARGE SCALE GENOMIC DNA]</scope>
    <source>
        <strain evidence="15 17">NCTC2665</strain>
    </source>
</reference>
<evidence type="ECO:0000256" key="1">
    <source>
        <dbReference type="ARBA" id="ARBA00000012"/>
    </source>
</evidence>
<dbReference type="GeneID" id="93344307"/>
<dbReference type="GO" id="GO:0046872">
    <property type="term" value="F:metal ion binding"/>
    <property type="evidence" value="ECO:0007669"/>
    <property type="project" value="UniProtKB-KW"/>
</dbReference>
<evidence type="ECO:0000256" key="6">
    <source>
        <dbReference type="ARBA" id="ARBA00016919"/>
    </source>
</evidence>
<evidence type="ECO:0000256" key="2">
    <source>
        <dbReference type="ARBA" id="ARBA00001946"/>
    </source>
</evidence>
<keyword evidence="10 12" id="KW-0289">Folate biosynthesis</keyword>
<keyword evidence="7 12" id="KW-0808">Transferase</keyword>
<evidence type="ECO:0000313" key="16">
    <source>
        <dbReference type="Proteomes" id="UP000000738"/>
    </source>
</evidence>
<evidence type="ECO:0000256" key="11">
    <source>
        <dbReference type="ARBA" id="ARBA00030193"/>
    </source>
</evidence>
<evidence type="ECO:0000256" key="10">
    <source>
        <dbReference type="ARBA" id="ARBA00022909"/>
    </source>
</evidence>
<dbReference type="eggNOG" id="COG0294">
    <property type="taxonomic scope" value="Bacteria"/>
</dbReference>
<dbReference type="RefSeq" id="WP_010079670.1">
    <property type="nucleotide sequence ID" value="NC_012803.1"/>
</dbReference>
<dbReference type="Gene3D" id="3.20.20.20">
    <property type="entry name" value="Dihydropteroate synthase-like"/>
    <property type="match status" value="1"/>
</dbReference>
<dbReference type="EMBL" id="CP001628">
    <property type="protein sequence ID" value="ACS29691.1"/>
    <property type="molecule type" value="Genomic_DNA"/>
</dbReference>
<gene>
    <name evidence="15" type="primary">folP1</name>
    <name evidence="14" type="ordered locus">Mlut_01260</name>
    <name evidence="15" type="ORF">NCTC2665_01142</name>
</gene>
<evidence type="ECO:0000256" key="3">
    <source>
        <dbReference type="ARBA" id="ARBA00004763"/>
    </source>
</evidence>
<reference evidence="16" key="2">
    <citation type="journal article" date="2010" name="J. Bacteriol.">
        <title>Genome sequence of the Fleming strain of Micrococcus luteus, a simple free-living actinobacterium.</title>
        <authorList>
            <person name="Young M."/>
            <person name="Artsatbanov V."/>
            <person name="Beller H.R."/>
            <person name="Chandra G."/>
            <person name="Chater K.F."/>
            <person name="Dover L.G."/>
            <person name="Goh E.B."/>
            <person name="Kahan T."/>
            <person name="Kaprelyants A.S."/>
            <person name="Kyrpides N."/>
            <person name="Lapidus A."/>
            <person name="Lowry S.R."/>
            <person name="Lykidis A."/>
            <person name="Mahillon J."/>
            <person name="Markowitz V."/>
            <person name="Mavromatis K."/>
            <person name="Mukamolova G.V."/>
            <person name="Oren A."/>
            <person name="Rokem J.S."/>
            <person name="Smith M.C."/>
            <person name="Young D.I."/>
            <person name="Greenblatt C.L."/>
        </authorList>
    </citation>
    <scope>NUCLEOTIDE SEQUENCE [LARGE SCALE GENOMIC DNA]</scope>
    <source>
        <strain evidence="16">ATCC 4698 / DSM 20030 / JCM 1464 / NBRC 3333 / NCIMB 9278 / NCTC 2665 / VKM Ac-2230</strain>
    </source>
</reference>
<dbReference type="GO" id="GO:0004156">
    <property type="term" value="F:dihydropteroate synthase activity"/>
    <property type="evidence" value="ECO:0007669"/>
    <property type="project" value="UniProtKB-EC"/>
</dbReference>
<dbReference type="PROSITE" id="PS00792">
    <property type="entry name" value="DHPS_1"/>
    <property type="match status" value="1"/>
</dbReference>
<evidence type="ECO:0000313" key="15">
    <source>
        <dbReference type="EMBL" id="SQG48364.1"/>
    </source>
</evidence>
<dbReference type="CDD" id="cd00739">
    <property type="entry name" value="DHPS"/>
    <property type="match status" value="1"/>
</dbReference>
<comment type="similarity">
    <text evidence="4 12">Belongs to the DHPS family.</text>
</comment>
<dbReference type="KEGG" id="mlu:Mlut_01260"/>
<comment type="cofactor">
    <cofactor evidence="2 12">
        <name>Mg(2+)</name>
        <dbReference type="ChEBI" id="CHEBI:18420"/>
    </cofactor>
</comment>
<dbReference type="InterPro" id="IPR011005">
    <property type="entry name" value="Dihydropteroate_synth-like_sf"/>
</dbReference>
<dbReference type="EMBL" id="LS483396">
    <property type="protein sequence ID" value="SQG48364.1"/>
    <property type="molecule type" value="Genomic_DNA"/>
</dbReference>
<dbReference type="EnsemblBacteria" id="ACS29691">
    <property type="protein sequence ID" value="ACS29691"/>
    <property type="gene ID" value="Mlut_01260"/>
</dbReference>
<evidence type="ECO:0000256" key="4">
    <source>
        <dbReference type="ARBA" id="ARBA00009503"/>
    </source>
</evidence>
<dbReference type="InterPro" id="IPR045031">
    <property type="entry name" value="DHP_synth-like"/>
</dbReference>
<dbReference type="SUPFAM" id="SSF51717">
    <property type="entry name" value="Dihydropteroate synthetase-like"/>
    <property type="match status" value="1"/>
</dbReference>
<dbReference type="Pfam" id="PF00809">
    <property type="entry name" value="Pterin_bind"/>
    <property type="match status" value="1"/>
</dbReference>
<proteinExistence type="inferred from homology"/>
<dbReference type="HOGENOM" id="CLU_008023_0_1_11"/>
<dbReference type="NCBIfam" id="TIGR01496">
    <property type="entry name" value="DHPS"/>
    <property type="match status" value="1"/>
</dbReference>
<dbReference type="UniPathway" id="UPA00077">
    <property type="reaction ID" value="UER00156"/>
</dbReference>
<dbReference type="GO" id="GO:0046654">
    <property type="term" value="P:tetrahydrofolate biosynthetic process"/>
    <property type="evidence" value="ECO:0007669"/>
    <property type="project" value="UniProtKB-UniPathway"/>
</dbReference>
<protein>
    <recommendedName>
        <fullName evidence="6 12">Dihydropteroate synthase</fullName>
        <shortName evidence="12">DHPS</shortName>
        <ecNumber evidence="5 12">2.5.1.15</ecNumber>
    </recommendedName>
    <alternativeName>
        <fullName evidence="11 12">Dihydropteroate pyrophosphorylase</fullName>
    </alternativeName>
</protein>
<dbReference type="EC" id="2.5.1.15" evidence="5 12"/>
<evidence type="ECO:0000259" key="13">
    <source>
        <dbReference type="PROSITE" id="PS50972"/>
    </source>
</evidence>
<dbReference type="AlphaFoldDB" id="C5C889"/>
<evidence type="ECO:0000256" key="5">
    <source>
        <dbReference type="ARBA" id="ARBA00012458"/>
    </source>
</evidence>
<dbReference type="InterPro" id="IPR000489">
    <property type="entry name" value="Pterin-binding_dom"/>
</dbReference>
<comment type="pathway">
    <text evidence="3 12">Cofactor biosynthesis; tetrahydrofolate biosynthesis; 7,8-dihydrofolate from 2-amino-4-hydroxy-6-hydroxymethyl-7,8-dihydropteridine diphosphate and 4-aminobenzoate: step 1/2.</text>
</comment>
<name>C5C889_MICLC</name>